<name>A0A0D1EFZ2_9RHOB</name>
<dbReference type="EMBL" id="JYFE01000043">
    <property type="protein sequence ID" value="KIT15791.1"/>
    <property type="molecule type" value="Genomic_DNA"/>
</dbReference>
<keyword evidence="2" id="KW-1185">Reference proteome</keyword>
<protein>
    <submittedName>
        <fullName evidence="1">Uncharacterized protein</fullName>
    </submittedName>
</protein>
<gene>
    <name evidence="1" type="ORF">jaqu_24690</name>
</gene>
<evidence type="ECO:0000313" key="2">
    <source>
        <dbReference type="Proteomes" id="UP000032232"/>
    </source>
</evidence>
<accession>A0A0D1EFZ2</accession>
<dbReference type="AlphaFoldDB" id="A0A0D1EFZ2"/>
<evidence type="ECO:0000313" key="1">
    <source>
        <dbReference type="EMBL" id="KIT15791.1"/>
    </source>
</evidence>
<reference evidence="1 2" key="1">
    <citation type="submission" date="2015-02" db="EMBL/GenBank/DDBJ databases">
        <title>Genome Sequence of Jannaschia aquimarina DSM28248, a member of the Roseobacter clade.</title>
        <authorList>
            <person name="Voget S."/>
            <person name="Daniel R."/>
        </authorList>
    </citation>
    <scope>NUCLEOTIDE SEQUENCE [LARGE SCALE GENOMIC DNA]</scope>
    <source>
        <strain evidence="1 2">GSW-M26</strain>
    </source>
</reference>
<organism evidence="1 2">
    <name type="scientific">Jannaschia aquimarina</name>
    <dbReference type="NCBI Taxonomy" id="935700"/>
    <lineage>
        <taxon>Bacteria</taxon>
        <taxon>Pseudomonadati</taxon>
        <taxon>Pseudomonadota</taxon>
        <taxon>Alphaproteobacteria</taxon>
        <taxon>Rhodobacterales</taxon>
        <taxon>Roseobacteraceae</taxon>
        <taxon>Jannaschia</taxon>
    </lineage>
</organism>
<sequence>MYYPVESHRLGHTLALRTDVTDWPQPCADLHRSVLLPEYSVILRMARKPSSGRTVSQRADHTVVIT</sequence>
<proteinExistence type="predicted"/>
<comment type="caution">
    <text evidence="1">The sequence shown here is derived from an EMBL/GenBank/DDBJ whole genome shotgun (WGS) entry which is preliminary data.</text>
</comment>
<dbReference type="Proteomes" id="UP000032232">
    <property type="component" value="Unassembled WGS sequence"/>
</dbReference>